<dbReference type="EMBL" id="JARJCW010000038">
    <property type="protein sequence ID" value="KAJ7206920.1"/>
    <property type="molecule type" value="Genomic_DNA"/>
</dbReference>
<reference evidence="1" key="1">
    <citation type="submission" date="2023-03" db="EMBL/GenBank/DDBJ databases">
        <title>Massive genome expansion in bonnet fungi (Mycena s.s.) driven by repeated elements and novel gene families across ecological guilds.</title>
        <authorList>
            <consortium name="Lawrence Berkeley National Laboratory"/>
            <person name="Harder C.B."/>
            <person name="Miyauchi S."/>
            <person name="Viragh M."/>
            <person name="Kuo A."/>
            <person name="Thoen E."/>
            <person name="Andreopoulos B."/>
            <person name="Lu D."/>
            <person name="Skrede I."/>
            <person name="Drula E."/>
            <person name="Henrissat B."/>
            <person name="Morin E."/>
            <person name="Kohler A."/>
            <person name="Barry K."/>
            <person name="LaButti K."/>
            <person name="Morin E."/>
            <person name="Salamov A."/>
            <person name="Lipzen A."/>
            <person name="Mereny Z."/>
            <person name="Hegedus B."/>
            <person name="Baldrian P."/>
            <person name="Stursova M."/>
            <person name="Weitz H."/>
            <person name="Taylor A."/>
            <person name="Grigoriev I.V."/>
            <person name="Nagy L.G."/>
            <person name="Martin F."/>
            <person name="Kauserud H."/>
        </authorList>
    </citation>
    <scope>NUCLEOTIDE SEQUENCE</scope>
    <source>
        <strain evidence="1">9144</strain>
    </source>
</reference>
<evidence type="ECO:0000313" key="1">
    <source>
        <dbReference type="EMBL" id="KAJ7206920.1"/>
    </source>
</evidence>
<gene>
    <name evidence="1" type="ORF">GGX14DRAFT_568008</name>
</gene>
<accession>A0AAD6VA01</accession>
<name>A0AAD6VA01_9AGAR</name>
<keyword evidence="2" id="KW-1185">Reference proteome</keyword>
<comment type="caution">
    <text evidence="1">The sequence shown here is derived from an EMBL/GenBank/DDBJ whole genome shotgun (WGS) entry which is preliminary data.</text>
</comment>
<organism evidence="1 2">
    <name type="scientific">Mycena pura</name>
    <dbReference type="NCBI Taxonomy" id="153505"/>
    <lineage>
        <taxon>Eukaryota</taxon>
        <taxon>Fungi</taxon>
        <taxon>Dikarya</taxon>
        <taxon>Basidiomycota</taxon>
        <taxon>Agaricomycotina</taxon>
        <taxon>Agaricomycetes</taxon>
        <taxon>Agaricomycetidae</taxon>
        <taxon>Agaricales</taxon>
        <taxon>Marasmiineae</taxon>
        <taxon>Mycenaceae</taxon>
        <taxon>Mycena</taxon>
    </lineage>
</organism>
<dbReference type="Proteomes" id="UP001219525">
    <property type="component" value="Unassembled WGS sequence"/>
</dbReference>
<dbReference type="AlphaFoldDB" id="A0AAD6VA01"/>
<evidence type="ECO:0000313" key="2">
    <source>
        <dbReference type="Proteomes" id="UP001219525"/>
    </source>
</evidence>
<proteinExistence type="predicted"/>
<protein>
    <submittedName>
        <fullName evidence="1">Uncharacterized protein</fullName>
    </submittedName>
</protein>
<sequence length="173" mass="19112">MQPAPMPTFLPPPPPAREAVVALTFLLQRRDPTILNCTVVGADGCTPYLHIMTAIADARPARTVFRTNAGRTVAAVDWSGAGAAAARVEIDQAVARQLVSEWLGVSTDPRYRMRIMHAYGQQYVWVPQETSICIQMYHYSTAADQQAPRLLARVEQVRGKITLEIAVEAVNRR</sequence>